<comment type="caution">
    <text evidence="3">The sequence shown here is derived from an EMBL/GenBank/DDBJ whole genome shotgun (WGS) entry which is preliminary data.</text>
</comment>
<proteinExistence type="predicted"/>
<organism evidence="3 4">
    <name type="scientific">Akanthomyces lecanii RCEF 1005</name>
    <dbReference type="NCBI Taxonomy" id="1081108"/>
    <lineage>
        <taxon>Eukaryota</taxon>
        <taxon>Fungi</taxon>
        <taxon>Dikarya</taxon>
        <taxon>Ascomycota</taxon>
        <taxon>Pezizomycotina</taxon>
        <taxon>Sordariomycetes</taxon>
        <taxon>Hypocreomycetidae</taxon>
        <taxon>Hypocreales</taxon>
        <taxon>Cordycipitaceae</taxon>
        <taxon>Akanthomyces</taxon>
        <taxon>Cordyceps confragosa</taxon>
    </lineage>
</organism>
<protein>
    <submittedName>
        <fullName evidence="3">Beta/gamma crystallin</fullName>
    </submittedName>
</protein>
<accession>A0A168H341</accession>
<evidence type="ECO:0000256" key="2">
    <source>
        <dbReference type="SAM" id="SignalP"/>
    </source>
</evidence>
<keyword evidence="2" id="KW-0732">Signal</keyword>
<evidence type="ECO:0000256" key="1">
    <source>
        <dbReference type="SAM" id="MobiDB-lite"/>
    </source>
</evidence>
<keyword evidence="4" id="KW-1185">Reference proteome</keyword>
<feature type="region of interest" description="Disordered" evidence="1">
    <location>
        <begin position="23"/>
        <end position="65"/>
    </location>
</feature>
<dbReference type="Proteomes" id="UP000076881">
    <property type="component" value="Unassembled WGS sequence"/>
</dbReference>
<feature type="chain" id="PRO_5007897435" evidence="2">
    <location>
        <begin position="19"/>
        <end position="155"/>
    </location>
</feature>
<sequence length="155" mass="17192">MLFQTLAPIALLASLTSALPTEPPVRFPSHHTCPKPQTPNKPRKTPVKFQETNHSSVPAQETDSHSKYAEICSGTTFAGKDRDWPRDQQCHSIASIAPDFEQVGSIKVNTGIMCILYEKDDCEGNFIRVVAPGAPFLSLIEKWAVRTQSIICARW</sequence>
<evidence type="ECO:0000313" key="4">
    <source>
        <dbReference type="Proteomes" id="UP000076881"/>
    </source>
</evidence>
<evidence type="ECO:0000313" key="3">
    <source>
        <dbReference type="EMBL" id="OAA77245.1"/>
    </source>
</evidence>
<dbReference type="AlphaFoldDB" id="A0A168H341"/>
<dbReference type="EMBL" id="AZHF01000003">
    <property type="protein sequence ID" value="OAA77245.1"/>
    <property type="molecule type" value="Genomic_DNA"/>
</dbReference>
<gene>
    <name evidence="3" type="ORF">LEL_04068</name>
</gene>
<feature type="compositionally biased region" description="Polar residues" evidence="1">
    <location>
        <begin position="50"/>
        <end position="61"/>
    </location>
</feature>
<feature type="signal peptide" evidence="2">
    <location>
        <begin position="1"/>
        <end position="18"/>
    </location>
</feature>
<reference evidence="3 4" key="1">
    <citation type="journal article" date="2016" name="Genome Biol. Evol.">
        <title>Divergent and convergent evolution of fungal pathogenicity.</title>
        <authorList>
            <person name="Shang Y."/>
            <person name="Xiao G."/>
            <person name="Zheng P."/>
            <person name="Cen K."/>
            <person name="Zhan S."/>
            <person name="Wang C."/>
        </authorList>
    </citation>
    <scope>NUCLEOTIDE SEQUENCE [LARGE SCALE GENOMIC DNA]</scope>
    <source>
        <strain evidence="3 4">RCEF 1005</strain>
    </source>
</reference>
<name>A0A168H341_CORDF</name>